<keyword evidence="3" id="KW-0964">Secreted</keyword>
<dbReference type="STRING" id="1507870.A0A1V8SZ39"/>
<dbReference type="AlphaFoldDB" id="A0A1V8SZ39"/>
<gene>
    <name evidence="7" type="ORF">B0A48_10955</name>
</gene>
<dbReference type="InterPro" id="IPR005103">
    <property type="entry name" value="AA9_LPMO"/>
</dbReference>
<name>A0A1V8SZ39_9PEZI</name>
<organism evidence="7 8">
    <name type="scientific">Cryoendolithus antarcticus</name>
    <dbReference type="NCBI Taxonomy" id="1507870"/>
    <lineage>
        <taxon>Eukaryota</taxon>
        <taxon>Fungi</taxon>
        <taxon>Dikarya</taxon>
        <taxon>Ascomycota</taxon>
        <taxon>Pezizomycotina</taxon>
        <taxon>Dothideomycetes</taxon>
        <taxon>Dothideomycetidae</taxon>
        <taxon>Cladosporiales</taxon>
        <taxon>Cladosporiaceae</taxon>
        <taxon>Cryoendolithus</taxon>
    </lineage>
</organism>
<evidence type="ECO:0000256" key="3">
    <source>
        <dbReference type="ARBA" id="ARBA00022525"/>
    </source>
</evidence>
<evidence type="ECO:0000256" key="4">
    <source>
        <dbReference type="ARBA" id="ARBA00023157"/>
    </source>
</evidence>
<dbReference type="CDD" id="cd21175">
    <property type="entry name" value="LPMO_AA9"/>
    <property type="match status" value="1"/>
</dbReference>
<dbReference type="InParanoid" id="A0A1V8SZ39"/>
<dbReference type="Proteomes" id="UP000192596">
    <property type="component" value="Unassembled WGS sequence"/>
</dbReference>
<dbReference type="OrthoDB" id="4849160at2759"/>
<feature type="chain" id="PRO_5013048454" description="Auxiliary Activity family 9 catalytic domain-containing protein" evidence="5">
    <location>
        <begin position="27"/>
        <end position="270"/>
    </location>
</feature>
<evidence type="ECO:0000256" key="2">
    <source>
        <dbReference type="ARBA" id="ARBA00004613"/>
    </source>
</evidence>
<feature type="domain" description="Auxiliary Activity family 9 catalytic" evidence="6">
    <location>
        <begin position="27"/>
        <end position="245"/>
    </location>
</feature>
<evidence type="ECO:0000256" key="5">
    <source>
        <dbReference type="SAM" id="SignalP"/>
    </source>
</evidence>
<protein>
    <recommendedName>
        <fullName evidence="6">Auxiliary Activity family 9 catalytic domain-containing protein</fullName>
    </recommendedName>
</protein>
<dbReference type="EMBL" id="NAJO01000022">
    <property type="protein sequence ID" value="OQO04344.1"/>
    <property type="molecule type" value="Genomic_DNA"/>
</dbReference>
<dbReference type="Gene3D" id="2.70.50.70">
    <property type="match status" value="1"/>
</dbReference>
<dbReference type="PANTHER" id="PTHR33353">
    <property type="entry name" value="PUTATIVE (AFU_ORTHOLOGUE AFUA_1G12560)-RELATED"/>
    <property type="match status" value="1"/>
</dbReference>
<accession>A0A1V8SZ39</accession>
<evidence type="ECO:0000313" key="8">
    <source>
        <dbReference type="Proteomes" id="UP000192596"/>
    </source>
</evidence>
<dbReference type="PANTHER" id="PTHR33353:SF34">
    <property type="entry name" value="ENDO-BETA-1,4-GLUCANASE D"/>
    <property type="match status" value="1"/>
</dbReference>
<dbReference type="GO" id="GO:0005576">
    <property type="term" value="C:extracellular region"/>
    <property type="evidence" value="ECO:0007669"/>
    <property type="project" value="UniProtKB-SubCell"/>
</dbReference>
<comment type="caution">
    <text evidence="7">The sequence shown here is derived from an EMBL/GenBank/DDBJ whole genome shotgun (WGS) entry which is preliminary data.</text>
</comment>
<keyword evidence="5" id="KW-0732">Signal</keyword>
<comment type="subcellular location">
    <subcellularLocation>
        <location evidence="2">Secreted</location>
    </subcellularLocation>
</comment>
<evidence type="ECO:0000313" key="7">
    <source>
        <dbReference type="EMBL" id="OQO04344.1"/>
    </source>
</evidence>
<comment type="cofactor">
    <cofactor evidence="1">
        <name>Cu(2+)</name>
        <dbReference type="ChEBI" id="CHEBI:29036"/>
    </cofactor>
</comment>
<dbReference type="Pfam" id="PF03443">
    <property type="entry name" value="AA9"/>
    <property type="match status" value="1"/>
</dbReference>
<keyword evidence="8" id="KW-1185">Reference proteome</keyword>
<evidence type="ECO:0000259" key="6">
    <source>
        <dbReference type="Pfam" id="PF03443"/>
    </source>
</evidence>
<keyword evidence="4" id="KW-1015">Disulfide bond</keyword>
<reference evidence="8" key="1">
    <citation type="submission" date="2017-03" db="EMBL/GenBank/DDBJ databases">
        <title>Genomes of endolithic fungi from Antarctica.</title>
        <authorList>
            <person name="Coleine C."/>
            <person name="Masonjones S."/>
            <person name="Stajich J.E."/>
        </authorList>
    </citation>
    <scope>NUCLEOTIDE SEQUENCE [LARGE SCALE GENOMIC DNA]</scope>
    <source>
        <strain evidence="8">CCFEE 5527</strain>
    </source>
</reference>
<dbReference type="InterPro" id="IPR049892">
    <property type="entry name" value="AA9"/>
</dbReference>
<feature type="signal peptide" evidence="5">
    <location>
        <begin position="1"/>
        <end position="26"/>
    </location>
</feature>
<sequence>MLFTSSSAQDAVLAAAVIALVPQVAAHGYVAAITAGGKTYQGSNPNWYYQPSGQVVPTAGWFALNQDNGFVSPSAYGTADIGCHKSGKAGNQQIPVAAGSSVVLNWNTWPISHHGPVIDYLAKCSGNCTALTDASSLSFFKIAQSGLLNDNSPPGTWATDAITVAPYAWTIKIPSSVAPGNYVLRHELIGLHAAGSSNGAQNYPQCINLQITGSGTATPSGTKASALYKATDPGILIDIYSKISSYTIPGPTFTSIKKMARHARDFVLDA</sequence>
<evidence type="ECO:0000256" key="1">
    <source>
        <dbReference type="ARBA" id="ARBA00001973"/>
    </source>
</evidence>
<proteinExistence type="predicted"/>